<evidence type="ECO:0000313" key="2">
    <source>
        <dbReference type="EMBL" id="CAE7931665.1"/>
    </source>
</evidence>
<proteinExistence type="predicted"/>
<feature type="transmembrane region" description="Helical" evidence="1">
    <location>
        <begin position="20"/>
        <end position="41"/>
    </location>
</feature>
<name>A0A813BXF3_9DINO</name>
<accession>A0A813BXF3</accession>
<dbReference type="AlphaFoldDB" id="A0A813BXF3"/>
<gene>
    <name evidence="2" type="primary">ML2</name>
    <name evidence="2" type="ORF">SNEC2469_LOCUS32442</name>
</gene>
<protein>
    <submittedName>
        <fullName evidence="2">ML2 protein</fullName>
    </submittedName>
</protein>
<reference evidence="2" key="1">
    <citation type="submission" date="2021-02" db="EMBL/GenBank/DDBJ databases">
        <authorList>
            <person name="Dougan E. K."/>
            <person name="Rhodes N."/>
            <person name="Thang M."/>
            <person name="Chan C."/>
        </authorList>
    </citation>
    <scope>NUCLEOTIDE SEQUENCE</scope>
</reference>
<comment type="caution">
    <text evidence="2">The sequence shown here is derived from an EMBL/GenBank/DDBJ whole genome shotgun (WGS) entry which is preliminary data.</text>
</comment>
<keyword evidence="3" id="KW-1185">Reference proteome</keyword>
<feature type="non-terminal residue" evidence="2">
    <location>
        <position position="130"/>
    </location>
</feature>
<keyword evidence="1" id="KW-1133">Transmembrane helix</keyword>
<keyword evidence="1" id="KW-0472">Membrane</keyword>
<dbReference type="Proteomes" id="UP000601435">
    <property type="component" value="Unassembled WGS sequence"/>
</dbReference>
<sequence length="130" mass="14490">FNFYDPQWAKVDAGGFFNVSYIVESFLLPISFFMHIACLMTTPERAMRIVRELRGQAGASRDVGAKSQKASMETCHTRHEACAAGPELVLGQNVGQSSQVWWSGRSIRLWQCSNIPSACTALERGDFHFA</sequence>
<evidence type="ECO:0000256" key="1">
    <source>
        <dbReference type="SAM" id="Phobius"/>
    </source>
</evidence>
<organism evidence="2 3">
    <name type="scientific">Symbiodinium necroappetens</name>
    <dbReference type="NCBI Taxonomy" id="1628268"/>
    <lineage>
        <taxon>Eukaryota</taxon>
        <taxon>Sar</taxon>
        <taxon>Alveolata</taxon>
        <taxon>Dinophyceae</taxon>
        <taxon>Suessiales</taxon>
        <taxon>Symbiodiniaceae</taxon>
        <taxon>Symbiodinium</taxon>
    </lineage>
</organism>
<keyword evidence="1" id="KW-0812">Transmembrane</keyword>
<dbReference type="EMBL" id="CAJNJA010082136">
    <property type="protein sequence ID" value="CAE7931665.1"/>
    <property type="molecule type" value="Genomic_DNA"/>
</dbReference>
<evidence type="ECO:0000313" key="3">
    <source>
        <dbReference type="Proteomes" id="UP000601435"/>
    </source>
</evidence>